<name>A0A2S4UQZ8_9BASI</name>
<accession>A0A2S4UQZ8</accession>
<gene>
    <name evidence="1" type="ORF">PSTT_13562</name>
</gene>
<dbReference type="VEuPathDB" id="FungiDB:PSHT_10636"/>
<comment type="caution">
    <text evidence="1">The sequence shown here is derived from an EMBL/GenBank/DDBJ whole genome shotgun (WGS) entry which is preliminary data.</text>
</comment>
<protein>
    <submittedName>
        <fullName evidence="1">Uncharacterized protein</fullName>
    </submittedName>
</protein>
<reference evidence="1" key="1">
    <citation type="submission" date="2017-12" db="EMBL/GenBank/DDBJ databases">
        <title>Gene loss provides genomic basis for host adaptation in cereal stripe rust fungi.</title>
        <authorList>
            <person name="Xia C."/>
        </authorList>
    </citation>
    <scope>NUCLEOTIDE SEQUENCE [LARGE SCALE GENOMIC DNA]</scope>
    <source>
        <strain evidence="1">93-210</strain>
    </source>
</reference>
<dbReference type="Proteomes" id="UP000239156">
    <property type="component" value="Unassembled WGS sequence"/>
</dbReference>
<sequence>MSTRHRRIFNSASIAECEKRLHGL</sequence>
<evidence type="ECO:0000313" key="1">
    <source>
        <dbReference type="EMBL" id="POV99745.1"/>
    </source>
</evidence>
<proteinExistence type="predicted"/>
<organism evidence="1 2">
    <name type="scientific">Puccinia striiformis</name>
    <dbReference type="NCBI Taxonomy" id="27350"/>
    <lineage>
        <taxon>Eukaryota</taxon>
        <taxon>Fungi</taxon>
        <taxon>Dikarya</taxon>
        <taxon>Basidiomycota</taxon>
        <taxon>Pucciniomycotina</taxon>
        <taxon>Pucciniomycetes</taxon>
        <taxon>Pucciniales</taxon>
        <taxon>Pucciniaceae</taxon>
        <taxon>Puccinia</taxon>
    </lineage>
</organism>
<evidence type="ECO:0000313" key="2">
    <source>
        <dbReference type="Proteomes" id="UP000239156"/>
    </source>
</evidence>
<dbReference type="EMBL" id="PKSL01000194">
    <property type="protein sequence ID" value="POV99745.1"/>
    <property type="molecule type" value="Genomic_DNA"/>
</dbReference>
<dbReference type="VEuPathDB" id="FungiDB:PSTT_13562"/>
<keyword evidence="2" id="KW-1185">Reference proteome</keyword>